<dbReference type="PROSITE" id="PS51081">
    <property type="entry name" value="ZF_SIAH"/>
    <property type="match status" value="1"/>
</dbReference>
<name>A0ABQ8U1Z2_PERAM</name>
<sequence>MGESRNAYRVLVGRPEGKRLLGRPRRRWEDIKMDLREVGYDGRDWINLAQDRDQWQAYVRTANEPPCSLKASKFIPRQLSNMGRIYSKLLDLCSKSNVQEKKPEFNRLSKEMLGRLECPACLEYLRPPIRICKNGHSVCGHCRYDYGRCPFCRENFLEVTNTVMENITRELFYPCPNEPVGCKVQLQFLEMEEHKLMCPLTEHCCPFGLIDGIQCRWKGLWPNLKRHAYTEHNGKVIHMTISLSYFMQFSSNYQVTELVIMDMDTEYITIKILRNGIYYATFQLRNLQDVPILHAYKFKINSISFP</sequence>
<evidence type="ECO:0000256" key="9">
    <source>
        <dbReference type="ARBA" id="ARBA00022833"/>
    </source>
</evidence>
<dbReference type="SUPFAM" id="SSF57850">
    <property type="entry name" value="RING/U-box"/>
    <property type="match status" value="1"/>
</dbReference>
<dbReference type="InterPro" id="IPR004162">
    <property type="entry name" value="SINA-like_animal"/>
</dbReference>
<evidence type="ECO:0000256" key="5">
    <source>
        <dbReference type="ARBA" id="ARBA00022679"/>
    </source>
</evidence>
<dbReference type="Pfam" id="PF21361">
    <property type="entry name" value="Sina_ZnF"/>
    <property type="match status" value="1"/>
</dbReference>
<evidence type="ECO:0000259" key="11">
    <source>
        <dbReference type="PROSITE" id="PS50089"/>
    </source>
</evidence>
<evidence type="ECO:0000256" key="6">
    <source>
        <dbReference type="ARBA" id="ARBA00022723"/>
    </source>
</evidence>
<keyword evidence="9" id="KW-0862">Zinc</keyword>
<evidence type="ECO:0000256" key="2">
    <source>
        <dbReference type="ARBA" id="ARBA00004906"/>
    </source>
</evidence>
<dbReference type="PANTHER" id="PTHR45877:SF2">
    <property type="entry name" value="E3 UBIQUITIN-PROTEIN LIGASE SINA-RELATED"/>
    <property type="match status" value="1"/>
</dbReference>
<evidence type="ECO:0000256" key="4">
    <source>
        <dbReference type="ARBA" id="ARBA00012483"/>
    </source>
</evidence>
<keyword evidence="5" id="KW-0808">Transferase</keyword>
<gene>
    <name evidence="13" type="ORF">ANN_03435</name>
</gene>
<evidence type="ECO:0000256" key="10">
    <source>
        <dbReference type="PROSITE-ProRule" id="PRU00455"/>
    </source>
</evidence>
<proteinExistence type="inferred from homology"/>
<comment type="similarity">
    <text evidence="3">Belongs to the SINA (Seven in absentia) family.</text>
</comment>
<dbReference type="PANTHER" id="PTHR45877">
    <property type="entry name" value="E3 UBIQUITIN-PROTEIN LIGASE SIAH2"/>
    <property type="match status" value="1"/>
</dbReference>
<evidence type="ECO:0000256" key="8">
    <source>
        <dbReference type="ARBA" id="ARBA00022786"/>
    </source>
</evidence>
<comment type="pathway">
    <text evidence="2">Protein modification; protein ubiquitination.</text>
</comment>
<comment type="caution">
    <text evidence="13">The sequence shown here is derived from an EMBL/GenBank/DDBJ whole genome shotgun (WGS) entry which is preliminary data.</text>
</comment>
<accession>A0ABQ8U1Z2</accession>
<dbReference type="EC" id="2.3.2.27" evidence="4"/>
<evidence type="ECO:0000259" key="12">
    <source>
        <dbReference type="PROSITE" id="PS51081"/>
    </source>
</evidence>
<evidence type="ECO:0000256" key="7">
    <source>
        <dbReference type="ARBA" id="ARBA00022771"/>
    </source>
</evidence>
<protein>
    <recommendedName>
        <fullName evidence="4">RING-type E3 ubiquitin transferase</fullName>
        <ecNumber evidence="4">2.3.2.27</ecNumber>
    </recommendedName>
</protein>
<dbReference type="EMBL" id="JAJSOF020000001">
    <property type="protein sequence ID" value="KAJ4451951.1"/>
    <property type="molecule type" value="Genomic_DNA"/>
</dbReference>
<reference evidence="13 14" key="1">
    <citation type="journal article" date="2022" name="Allergy">
        <title>Genome assembly and annotation of Periplaneta americana reveal a comprehensive cockroach allergen profile.</title>
        <authorList>
            <person name="Wang L."/>
            <person name="Xiong Q."/>
            <person name="Saelim N."/>
            <person name="Wang L."/>
            <person name="Nong W."/>
            <person name="Wan A.T."/>
            <person name="Shi M."/>
            <person name="Liu X."/>
            <person name="Cao Q."/>
            <person name="Hui J.H.L."/>
            <person name="Sookrung N."/>
            <person name="Leung T.F."/>
            <person name="Tungtrongchitr A."/>
            <person name="Tsui S.K.W."/>
        </authorList>
    </citation>
    <scope>NUCLEOTIDE SEQUENCE [LARGE SCALE GENOMIC DNA]</scope>
    <source>
        <strain evidence="13">PWHHKU_190912</strain>
    </source>
</reference>
<keyword evidence="6" id="KW-0479">Metal-binding</keyword>
<evidence type="ECO:0000256" key="3">
    <source>
        <dbReference type="ARBA" id="ARBA00009119"/>
    </source>
</evidence>
<keyword evidence="7 10" id="KW-0863">Zinc-finger</keyword>
<feature type="domain" description="SIAH-type" evidence="12">
    <location>
        <begin position="170"/>
        <end position="233"/>
    </location>
</feature>
<dbReference type="Proteomes" id="UP001148838">
    <property type="component" value="Unassembled WGS sequence"/>
</dbReference>
<dbReference type="InterPro" id="IPR001841">
    <property type="entry name" value="Znf_RING"/>
</dbReference>
<organism evidence="13 14">
    <name type="scientific">Periplaneta americana</name>
    <name type="common">American cockroach</name>
    <name type="synonym">Blatta americana</name>
    <dbReference type="NCBI Taxonomy" id="6978"/>
    <lineage>
        <taxon>Eukaryota</taxon>
        <taxon>Metazoa</taxon>
        <taxon>Ecdysozoa</taxon>
        <taxon>Arthropoda</taxon>
        <taxon>Hexapoda</taxon>
        <taxon>Insecta</taxon>
        <taxon>Pterygota</taxon>
        <taxon>Neoptera</taxon>
        <taxon>Polyneoptera</taxon>
        <taxon>Dictyoptera</taxon>
        <taxon>Blattodea</taxon>
        <taxon>Blattoidea</taxon>
        <taxon>Blattidae</taxon>
        <taxon>Blattinae</taxon>
        <taxon>Periplaneta</taxon>
    </lineage>
</organism>
<dbReference type="InterPro" id="IPR013083">
    <property type="entry name" value="Znf_RING/FYVE/PHD"/>
</dbReference>
<dbReference type="SUPFAM" id="SSF49599">
    <property type="entry name" value="TRAF domain-like"/>
    <property type="match status" value="1"/>
</dbReference>
<dbReference type="PROSITE" id="PS50089">
    <property type="entry name" value="ZF_RING_2"/>
    <property type="match status" value="1"/>
</dbReference>
<evidence type="ECO:0000313" key="14">
    <source>
        <dbReference type="Proteomes" id="UP001148838"/>
    </source>
</evidence>
<feature type="domain" description="RING-type" evidence="11">
    <location>
        <begin position="118"/>
        <end position="153"/>
    </location>
</feature>
<keyword evidence="8" id="KW-0833">Ubl conjugation pathway</keyword>
<keyword evidence="14" id="KW-1185">Reference proteome</keyword>
<evidence type="ECO:0000313" key="13">
    <source>
        <dbReference type="EMBL" id="KAJ4451951.1"/>
    </source>
</evidence>
<dbReference type="Gene3D" id="3.30.40.10">
    <property type="entry name" value="Zinc/RING finger domain, C3HC4 (zinc finger)"/>
    <property type="match status" value="2"/>
</dbReference>
<dbReference type="InterPro" id="IPR013010">
    <property type="entry name" value="Znf_SIAH"/>
</dbReference>
<dbReference type="InterPro" id="IPR049548">
    <property type="entry name" value="Sina-like_RING"/>
</dbReference>
<evidence type="ECO:0000256" key="1">
    <source>
        <dbReference type="ARBA" id="ARBA00000900"/>
    </source>
</evidence>
<dbReference type="Pfam" id="PF21362">
    <property type="entry name" value="Sina_RING"/>
    <property type="match status" value="1"/>
</dbReference>
<comment type="catalytic activity">
    <reaction evidence="1">
        <text>S-ubiquitinyl-[E2 ubiquitin-conjugating enzyme]-L-cysteine + [acceptor protein]-L-lysine = [E2 ubiquitin-conjugating enzyme]-L-cysteine + N(6)-ubiquitinyl-[acceptor protein]-L-lysine.</text>
        <dbReference type="EC" id="2.3.2.27"/>
    </reaction>
</comment>